<protein>
    <recommendedName>
        <fullName evidence="3">Carboxypeptidase-like regulatory domain-containing protein</fullName>
    </recommendedName>
</protein>
<dbReference type="SUPFAM" id="SSF49464">
    <property type="entry name" value="Carboxypeptidase regulatory domain-like"/>
    <property type="match status" value="1"/>
</dbReference>
<keyword evidence="2" id="KW-1185">Reference proteome</keyword>
<sequence>MRHQNIYLVLFILFNFLSIYAQRTLKGKIIDEDIGVFPGVRVFENDTTLIGETDLNGNFEVLVSNNINELTFTCIGCERITISLYENCDYIEFILLGEAVYHYKSSKKIDRLRKKRFDKLPNLYRQAYNNGIFKSEKPCFEQEFVLIKQELDEISRQDKIIKKEIENQFKDLAIGDTIRIPYATRFGYDGSERTTLFAWSSYTDETQFDCIIEGIIIDKNKRNRGYNLIFEIIQTNQCNHKVILFDETEMRIGQILKHNIKHTKILIK</sequence>
<proteinExistence type="predicted"/>
<gene>
    <name evidence="1" type="ORF">ES675_00950</name>
</gene>
<dbReference type="RefSeq" id="WP_148367192.1">
    <property type="nucleotide sequence ID" value="NZ_VSKL01000001.1"/>
</dbReference>
<comment type="caution">
    <text evidence="1">The sequence shown here is derived from an EMBL/GenBank/DDBJ whole genome shotgun (WGS) entry which is preliminary data.</text>
</comment>
<dbReference type="InterPro" id="IPR008969">
    <property type="entry name" value="CarboxyPept-like_regulatory"/>
</dbReference>
<evidence type="ECO:0000313" key="2">
    <source>
        <dbReference type="Proteomes" id="UP000324358"/>
    </source>
</evidence>
<dbReference type="AlphaFoldDB" id="A0A5D0R1G7"/>
<name>A0A5D0R1G7_9FLAO</name>
<evidence type="ECO:0000313" key="1">
    <source>
        <dbReference type="EMBL" id="TYB74736.1"/>
    </source>
</evidence>
<reference evidence="1 2" key="1">
    <citation type="submission" date="2019-08" db="EMBL/GenBank/DDBJ databases">
        <title>Genomes of Antarctic Bizionia species.</title>
        <authorList>
            <person name="Bowman J.P."/>
        </authorList>
    </citation>
    <scope>NUCLEOTIDE SEQUENCE [LARGE SCALE GENOMIC DNA]</scope>
    <source>
        <strain evidence="1 2">APA-1</strain>
    </source>
</reference>
<evidence type="ECO:0008006" key="3">
    <source>
        <dbReference type="Google" id="ProtNLM"/>
    </source>
</evidence>
<dbReference type="Proteomes" id="UP000324358">
    <property type="component" value="Unassembled WGS sequence"/>
</dbReference>
<accession>A0A5D0R1G7</accession>
<organism evidence="1 2">
    <name type="scientific">Bizionia algoritergicola</name>
    <dbReference type="NCBI Taxonomy" id="291187"/>
    <lineage>
        <taxon>Bacteria</taxon>
        <taxon>Pseudomonadati</taxon>
        <taxon>Bacteroidota</taxon>
        <taxon>Flavobacteriia</taxon>
        <taxon>Flavobacteriales</taxon>
        <taxon>Flavobacteriaceae</taxon>
        <taxon>Bizionia</taxon>
    </lineage>
</organism>
<dbReference type="OrthoDB" id="668629at2"/>
<dbReference type="EMBL" id="VSKL01000001">
    <property type="protein sequence ID" value="TYB74736.1"/>
    <property type="molecule type" value="Genomic_DNA"/>
</dbReference>